<dbReference type="PIRSF" id="PIRSF018968">
    <property type="entry name" value="ABC_permease_BceB"/>
    <property type="match status" value="1"/>
</dbReference>
<name>A0ABW8TJD5_9CLOT</name>
<evidence type="ECO:0000256" key="5">
    <source>
        <dbReference type="ARBA" id="ARBA00023136"/>
    </source>
</evidence>
<feature type="transmembrane region" description="Helical" evidence="6">
    <location>
        <begin position="579"/>
        <end position="601"/>
    </location>
</feature>
<dbReference type="InterPro" id="IPR027022">
    <property type="entry name" value="ABC_permease_BceB-typ"/>
</dbReference>
<dbReference type="Pfam" id="PF02687">
    <property type="entry name" value="FtsX"/>
    <property type="match status" value="2"/>
</dbReference>
<dbReference type="InterPro" id="IPR003838">
    <property type="entry name" value="ABC3_permease_C"/>
</dbReference>
<dbReference type="PANTHER" id="PTHR46795">
    <property type="entry name" value="ABC TRANSPORTER PERMEASE-RELATED-RELATED"/>
    <property type="match status" value="1"/>
</dbReference>
<feature type="transmembrane region" description="Helical" evidence="6">
    <location>
        <begin position="621"/>
        <end position="641"/>
    </location>
</feature>
<accession>A0ABW8TJD5</accession>
<feature type="transmembrane region" description="Helical" evidence="6">
    <location>
        <begin position="102"/>
        <end position="135"/>
    </location>
</feature>
<evidence type="ECO:0000256" key="3">
    <source>
        <dbReference type="ARBA" id="ARBA00022692"/>
    </source>
</evidence>
<dbReference type="EMBL" id="JBJIAA010000017">
    <property type="protein sequence ID" value="MFL0252437.1"/>
    <property type="molecule type" value="Genomic_DNA"/>
</dbReference>
<feature type="transmembrane region" description="Helical" evidence="6">
    <location>
        <begin position="20"/>
        <end position="40"/>
    </location>
</feature>
<keyword evidence="2 6" id="KW-1003">Cell membrane</keyword>
<evidence type="ECO:0000313" key="8">
    <source>
        <dbReference type="EMBL" id="MFL0252437.1"/>
    </source>
</evidence>
<keyword evidence="6" id="KW-0813">Transport</keyword>
<evidence type="ECO:0000256" key="1">
    <source>
        <dbReference type="ARBA" id="ARBA00004651"/>
    </source>
</evidence>
<keyword evidence="9" id="KW-1185">Reference proteome</keyword>
<sequence length="655" mass="75157">MNLFTIAKKNLKKNFSMYSLYLFSTSFIIMVFFSFVTFSNNEVILGRISRDGRVETMSKAISIFLMCFVIFYMSYSNSFFIKRRVKELAIYALLGFKKSSMIVLLFFENLLICLSSLIIGIFLGCFLHRGFVILIIHLLGLKVDLSRMDFISVKAIIFTSLFVIFIIFALFISNSLFLKKNSLLSLVHVDKKSENEVKPKIWKATLGFITLICGYALAFNITLGKTSLWITIGFAPMATLTLLFVVLGTVLFINSFLPYAILKLKKHKKNFYRQINIIVIPKFVYRIRTNAKTLITSTLISAVTLTVLGVTLITIYFPFKSLDRVIPAAFEFPMDNTQKTNTAINLVRKEVGEKNFFYKKTSLIKVTSSSKNLPYEYRLNKPNGFELISVKDYKELMKLQNKKSSLENLTKNNCVLVKYQQDKTDDFKGKIFELNLNQSNTLKVNVIASTLNNPIGFNNSIGTLIISDDLYNKIEKLNLQHNKVISIFGKNMKSNKLLYEKLAPIFKDNPRFQGAYQRLNEYITENSSTLLLITFVTAIFFIATGSLLYFSSLSGIYYDKNDFNILKKIGYKNKKIKKIIRSQTSVLFIIPYILGTIHSLFALECFKPLMPNLIGNTNIYWIPELGSIGIYTIIYIVYYIITNRVCCNMVLKKNM</sequence>
<keyword evidence="5 6" id="KW-0472">Membrane</keyword>
<feature type="transmembrane region" description="Helical" evidence="6">
    <location>
        <begin position="155"/>
        <end position="178"/>
    </location>
</feature>
<evidence type="ECO:0000313" key="9">
    <source>
        <dbReference type="Proteomes" id="UP001623592"/>
    </source>
</evidence>
<evidence type="ECO:0000256" key="2">
    <source>
        <dbReference type="ARBA" id="ARBA00022475"/>
    </source>
</evidence>
<keyword evidence="4 6" id="KW-1133">Transmembrane helix</keyword>
<comment type="similarity">
    <text evidence="6">Belongs to the ABC-4 integral membrane protein family.</text>
</comment>
<evidence type="ECO:0000256" key="6">
    <source>
        <dbReference type="PIRNR" id="PIRNR018968"/>
    </source>
</evidence>
<feature type="transmembrane region" description="Helical" evidence="6">
    <location>
        <begin position="530"/>
        <end position="558"/>
    </location>
</feature>
<comment type="caution">
    <text evidence="8">The sequence shown here is derived from an EMBL/GenBank/DDBJ whole genome shotgun (WGS) entry which is preliminary data.</text>
</comment>
<evidence type="ECO:0000256" key="4">
    <source>
        <dbReference type="ARBA" id="ARBA00022989"/>
    </source>
</evidence>
<dbReference type="PANTHER" id="PTHR46795:SF3">
    <property type="entry name" value="ABC TRANSPORTER PERMEASE"/>
    <property type="match status" value="1"/>
</dbReference>
<gene>
    <name evidence="8" type="ORF">ACJDT4_18665</name>
</gene>
<feature type="domain" description="ABC3 transporter permease C-terminal" evidence="7">
    <location>
        <begin position="535"/>
        <end position="639"/>
    </location>
</feature>
<feature type="transmembrane region" description="Helical" evidence="6">
    <location>
        <begin position="60"/>
        <end position="81"/>
    </location>
</feature>
<dbReference type="InterPro" id="IPR052536">
    <property type="entry name" value="ABC-4_Integral_Memb_Prot"/>
</dbReference>
<evidence type="ECO:0000259" key="7">
    <source>
        <dbReference type="Pfam" id="PF02687"/>
    </source>
</evidence>
<dbReference type="RefSeq" id="WP_406789093.1">
    <property type="nucleotide sequence ID" value="NZ_JBJIAA010000017.1"/>
</dbReference>
<keyword evidence="3 6" id="KW-0812">Transmembrane</keyword>
<organism evidence="8 9">
    <name type="scientific">Clostridium neuense</name>
    <dbReference type="NCBI Taxonomy" id="1728934"/>
    <lineage>
        <taxon>Bacteria</taxon>
        <taxon>Bacillati</taxon>
        <taxon>Bacillota</taxon>
        <taxon>Clostridia</taxon>
        <taxon>Eubacteriales</taxon>
        <taxon>Clostridiaceae</taxon>
        <taxon>Clostridium</taxon>
    </lineage>
</organism>
<feature type="transmembrane region" description="Helical" evidence="6">
    <location>
        <begin position="229"/>
        <end position="262"/>
    </location>
</feature>
<feature type="transmembrane region" description="Helical" evidence="6">
    <location>
        <begin position="201"/>
        <end position="223"/>
    </location>
</feature>
<comment type="subcellular location">
    <subcellularLocation>
        <location evidence="1 6">Cell membrane</location>
        <topology evidence="1 6">Multi-pass membrane protein</topology>
    </subcellularLocation>
</comment>
<reference evidence="8 9" key="1">
    <citation type="submission" date="2024-11" db="EMBL/GenBank/DDBJ databases">
        <authorList>
            <person name="Heng Y.C."/>
            <person name="Lim A.C.H."/>
            <person name="Lee J.K.Y."/>
            <person name="Kittelmann S."/>
        </authorList>
    </citation>
    <scope>NUCLEOTIDE SEQUENCE [LARGE SCALE GENOMIC DNA]</scope>
    <source>
        <strain evidence="8 9">WILCCON 0114</strain>
    </source>
</reference>
<proteinExistence type="inferred from homology"/>
<feature type="domain" description="ABC3 transporter permease C-terminal" evidence="7">
    <location>
        <begin position="61"/>
        <end position="174"/>
    </location>
</feature>
<dbReference type="Proteomes" id="UP001623592">
    <property type="component" value="Unassembled WGS sequence"/>
</dbReference>
<protein>
    <submittedName>
        <fullName evidence="8">FtsX-like permease family protein</fullName>
    </submittedName>
</protein>
<feature type="transmembrane region" description="Helical" evidence="6">
    <location>
        <begin position="294"/>
        <end position="317"/>
    </location>
</feature>